<dbReference type="Pfam" id="PF13730">
    <property type="entry name" value="HTH_36"/>
    <property type="match status" value="1"/>
</dbReference>
<dbReference type="RefSeq" id="WP_145213939.1">
    <property type="nucleotide sequence ID" value="NZ_CP036432.1"/>
</dbReference>
<dbReference type="Proteomes" id="UP000318081">
    <property type="component" value="Chromosome"/>
</dbReference>
<keyword evidence="3" id="KW-1185">Reference proteome</keyword>
<organism evidence="2 3">
    <name type="scientific">Stieleria magnilauensis</name>
    <dbReference type="NCBI Taxonomy" id="2527963"/>
    <lineage>
        <taxon>Bacteria</taxon>
        <taxon>Pseudomonadati</taxon>
        <taxon>Planctomycetota</taxon>
        <taxon>Planctomycetia</taxon>
        <taxon>Pirellulales</taxon>
        <taxon>Pirellulaceae</taxon>
        <taxon>Stieleria</taxon>
    </lineage>
</organism>
<name>A0ABX5XWC2_9BACT</name>
<evidence type="ECO:0008006" key="4">
    <source>
        <dbReference type="Google" id="ProtNLM"/>
    </source>
</evidence>
<evidence type="ECO:0000313" key="3">
    <source>
        <dbReference type="Proteomes" id="UP000318081"/>
    </source>
</evidence>
<feature type="region of interest" description="Disordered" evidence="1">
    <location>
        <begin position="116"/>
        <end position="211"/>
    </location>
</feature>
<protein>
    <recommendedName>
        <fullName evidence="4">Helix-turn-helix domain-containing protein</fullName>
    </recommendedName>
</protein>
<evidence type="ECO:0000256" key="1">
    <source>
        <dbReference type="SAM" id="MobiDB-lite"/>
    </source>
</evidence>
<gene>
    <name evidence="2" type="ORF">TBK1r_39130</name>
</gene>
<reference evidence="2 3" key="1">
    <citation type="submission" date="2019-02" db="EMBL/GenBank/DDBJ databases">
        <title>Deep-cultivation of Planctomycetes and their phenomic and genomic characterization uncovers novel biology.</title>
        <authorList>
            <person name="Wiegand S."/>
            <person name="Jogler M."/>
            <person name="Boedeker C."/>
            <person name="Pinto D."/>
            <person name="Vollmers J."/>
            <person name="Rivas-Marin E."/>
            <person name="Kohn T."/>
            <person name="Peeters S.H."/>
            <person name="Heuer A."/>
            <person name="Rast P."/>
            <person name="Oberbeckmann S."/>
            <person name="Bunk B."/>
            <person name="Jeske O."/>
            <person name="Meyerdierks A."/>
            <person name="Storesund J.E."/>
            <person name="Kallscheuer N."/>
            <person name="Luecker S."/>
            <person name="Lage O.M."/>
            <person name="Pohl T."/>
            <person name="Merkel B.J."/>
            <person name="Hornburger P."/>
            <person name="Mueller R.-W."/>
            <person name="Bruemmer F."/>
            <person name="Labrenz M."/>
            <person name="Spormann A.M."/>
            <person name="Op den Camp H."/>
            <person name="Overmann J."/>
            <person name="Amann R."/>
            <person name="Jetten M.S.M."/>
            <person name="Mascher T."/>
            <person name="Medema M.H."/>
            <person name="Devos D.P."/>
            <person name="Kaster A.-K."/>
            <person name="Ovreas L."/>
            <person name="Rohde M."/>
            <person name="Galperin M.Y."/>
            <person name="Jogler C."/>
        </authorList>
    </citation>
    <scope>NUCLEOTIDE SEQUENCE [LARGE SCALE GENOMIC DNA]</scope>
    <source>
        <strain evidence="2 3">TBK1r</strain>
    </source>
</reference>
<proteinExistence type="predicted"/>
<sequence>MPPPPHQPEFDFDRGDRLALLDALPLASGSVHDGRASVRVSGATAKSVLRAIEAHGRTTGQCWASATTIGAEINRSERTVRRAIGYLESIEMLIIDRAAGKSPRCRINWGEISLKTSSKSQVPTSKSNNSDTHHPTNQQLETRNLKPETPSPNPGLSSADPGQFDNDPGHSDRNPGHNVRRSVRKRKRNLPPPSPKSSDGPRRSEDVAAPQASWGEVEAVLCGLLGDWTRALRDAQRNGVGPRHVLDLVGHFHCLGSRVTAGALYWRLRRAHPSLPPSDGWPVETPKAPPPRAQTANDVFMRVVRPRRRAGLSDDQIRPELERALVAAGFAPDAERI</sequence>
<evidence type="ECO:0000313" key="2">
    <source>
        <dbReference type="EMBL" id="QDV84961.1"/>
    </source>
</evidence>
<feature type="compositionally biased region" description="Basic residues" evidence="1">
    <location>
        <begin position="178"/>
        <end position="189"/>
    </location>
</feature>
<accession>A0ABX5XWC2</accession>
<dbReference type="EMBL" id="CP036432">
    <property type="protein sequence ID" value="QDV84961.1"/>
    <property type="molecule type" value="Genomic_DNA"/>
</dbReference>
<feature type="compositionally biased region" description="Polar residues" evidence="1">
    <location>
        <begin position="116"/>
        <end position="142"/>
    </location>
</feature>